<keyword evidence="3" id="KW-1185">Reference proteome</keyword>
<name>D7DIB1_METV0</name>
<dbReference type="Proteomes" id="UP000000383">
    <property type="component" value="Chromosome"/>
</dbReference>
<protein>
    <submittedName>
        <fullName evidence="2">Uncharacterized protein</fullName>
    </submittedName>
</protein>
<organism evidence="2 3">
    <name type="scientific">Methylotenera versatilis (strain 301)</name>
    <dbReference type="NCBI Taxonomy" id="666681"/>
    <lineage>
        <taxon>Bacteria</taxon>
        <taxon>Pseudomonadati</taxon>
        <taxon>Pseudomonadota</taxon>
        <taxon>Betaproteobacteria</taxon>
        <taxon>Nitrosomonadales</taxon>
        <taxon>Methylophilaceae</taxon>
        <taxon>Methylotenera</taxon>
    </lineage>
</organism>
<evidence type="ECO:0000313" key="3">
    <source>
        <dbReference type="Proteomes" id="UP000000383"/>
    </source>
</evidence>
<dbReference type="eggNOG" id="ENOG503300Y">
    <property type="taxonomic scope" value="Bacteria"/>
</dbReference>
<reference evidence="3" key="1">
    <citation type="submission" date="2010-05" db="EMBL/GenBank/DDBJ databases">
        <title>Complete sequence of Methylotenera sp. 301.</title>
        <authorList>
            <person name="Lucas S."/>
            <person name="Copeland A."/>
            <person name="Lapidus A."/>
            <person name="Cheng J.-F."/>
            <person name="Bruce D."/>
            <person name="Goodwin L."/>
            <person name="Pitluck S."/>
            <person name="Clum A."/>
            <person name="Land M."/>
            <person name="Hauser L."/>
            <person name="Kyrpides N."/>
            <person name="Ivanova N."/>
            <person name="Chistoservova L."/>
            <person name="Kalyuzhnaya M."/>
            <person name="Woyke T."/>
        </authorList>
    </citation>
    <scope>NUCLEOTIDE SEQUENCE [LARGE SCALE GENOMIC DNA]</scope>
    <source>
        <strain evidence="3">301</strain>
    </source>
</reference>
<keyword evidence="1" id="KW-1133">Transmembrane helix</keyword>
<feature type="transmembrane region" description="Helical" evidence="1">
    <location>
        <begin position="49"/>
        <end position="69"/>
    </location>
</feature>
<feature type="transmembrane region" description="Helical" evidence="1">
    <location>
        <begin position="20"/>
        <end position="43"/>
    </location>
</feature>
<dbReference type="HOGENOM" id="CLU_159904_1_0_4"/>
<dbReference type="AlphaFoldDB" id="D7DIB1"/>
<accession>D7DIB1</accession>
<dbReference type="EMBL" id="CP002056">
    <property type="protein sequence ID" value="ADI29796.1"/>
    <property type="molecule type" value="Genomic_DNA"/>
</dbReference>
<evidence type="ECO:0000313" key="2">
    <source>
        <dbReference type="EMBL" id="ADI29796.1"/>
    </source>
</evidence>
<dbReference type="STRING" id="666681.M301_1413"/>
<gene>
    <name evidence="2" type="ordered locus">M301_1413</name>
</gene>
<proteinExistence type="predicted"/>
<sequence length="98" mass="11435">MRDDNKKRMNDMYTRDCLMAWFDVALLWAAVIFVLIAILGIVKDDNIRTVLYVASFMLMLFNTASVFAMTKHFKEDKDFIYGLDLKHLDANRAAKINH</sequence>
<keyword evidence="1" id="KW-0472">Membrane</keyword>
<keyword evidence="1" id="KW-0812">Transmembrane</keyword>
<dbReference type="KEGG" id="meh:M301_1413"/>
<dbReference type="RefSeq" id="WP_013148108.1">
    <property type="nucleotide sequence ID" value="NC_014207.1"/>
</dbReference>
<dbReference type="OrthoDB" id="5609302at2"/>
<reference evidence="2 3" key="2">
    <citation type="journal article" date="2011" name="J. Bacteriol.">
        <title>Genomes of three methylotrophs from a single niche uncover genetic and metabolic divergence of Methylophilaceae.</title>
        <authorList>
            <person name="Lapidus A."/>
            <person name="Clum A."/>
            <person name="Labutti K."/>
            <person name="Kaluzhnaya M.G."/>
            <person name="Lim S."/>
            <person name="Beck D.A."/>
            <person name="Glavina Del Rio T."/>
            <person name="Nolan M."/>
            <person name="Mavromatis K."/>
            <person name="Huntemann M."/>
            <person name="Lucas S."/>
            <person name="Lidstrom M.E."/>
            <person name="Ivanova N."/>
            <person name="Chistoserdova L."/>
        </authorList>
    </citation>
    <scope>NUCLEOTIDE SEQUENCE [LARGE SCALE GENOMIC DNA]</scope>
    <source>
        <strain evidence="2 3">301</strain>
    </source>
</reference>
<evidence type="ECO:0000256" key="1">
    <source>
        <dbReference type="SAM" id="Phobius"/>
    </source>
</evidence>